<dbReference type="Proteomes" id="UP000095283">
    <property type="component" value="Unplaced"/>
</dbReference>
<keyword evidence="12" id="KW-0325">Glycoprotein</keyword>
<dbReference type="Gene3D" id="4.10.400.10">
    <property type="entry name" value="Low-density Lipoprotein Receptor"/>
    <property type="match status" value="8"/>
</dbReference>
<dbReference type="FunFam" id="4.10.400.10:FF:000145">
    <property type="entry name" value="Low-density lipoprotein RecePtor related"/>
    <property type="match status" value="1"/>
</dbReference>
<keyword evidence="7" id="KW-0106">Calcium</keyword>
<evidence type="ECO:0000256" key="14">
    <source>
        <dbReference type="SAM" id="MobiDB-lite"/>
    </source>
</evidence>
<dbReference type="InterPro" id="IPR018097">
    <property type="entry name" value="EGF_Ca-bd_CS"/>
</dbReference>
<keyword evidence="2" id="KW-0245">EGF-like domain</keyword>
<dbReference type="InterPro" id="IPR036055">
    <property type="entry name" value="LDL_receptor-like_sf"/>
</dbReference>
<feature type="transmembrane region" description="Helical" evidence="15">
    <location>
        <begin position="80"/>
        <end position="98"/>
    </location>
</feature>
<dbReference type="GO" id="GO:0005509">
    <property type="term" value="F:calcium ion binding"/>
    <property type="evidence" value="ECO:0007669"/>
    <property type="project" value="InterPro"/>
</dbReference>
<feature type="disulfide bond" evidence="13">
    <location>
        <begin position="422"/>
        <end position="437"/>
    </location>
</feature>
<feature type="disulfide bond" evidence="13">
    <location>
        <begin position="364"/>
        <end position="376"/>
    </location>
</feature>
<dbReference type="AlphaFoldDB" id="A0A1I7WL12"/>
<keyword evidence="18" id="KW-1185">Reference proteome</keyword>
<evidence type="ECO:0000256" key="6">
    <source>
        <dbReference type="ARBA" id="ARBA00022737"/>
    </source>
</evidence>
<dbReference type="SUPFAM" id="SSF57196">
    <property type="entry name" value="EGF/Laminin"/>
    <property type="match status" value="2"/>
</dbReference>
<feature type="domain" description="EGF-like calcium-binding" evidence="16">
    <location>
        <begin position="556"/>
        <end position="616"/>
    </location>
</feature>
<evidence type="ECO:0000256" key="11">
    <source>
        <dbReference type="ARBA" id="ARBA00023170"/>
    </source>
</evidence>
<dbReference type="CDD" id="cd00112">
    <property type="entry name" value="LDLa"/>
    <property type="match status" value="6"/>
</dbReference>
<organism evidence="18 19">
    <name type="scientific">Heterorhabditis bacteriophora</name>
    <name type="common">Entomopathogenic nematode worm</name>
    <dbReference type="NCBI Taxonomy" id="37862"/>
    <lineage>
        <taxon>Eukaryota</taxon>
        <taxon>Metazoa</taxon>
        <taxon>Ecdysozoa</taxon>
        <taxon>Nematoda</taxon>
        <taxon>Chromadorea</taxon>
        <taxon>Rhabditida</taxon>
        <taxon>Rhabditina</taxon>
        <taxon>Rhabditomorpha</taxon>
        <taxon>Strongyloidea</taxon>
        <taxon>Heterorhabditidae</taxon>
        <taxon>Heterorhabditis</taxon>
    </lineage>
</organism>
<evidence type="ECO:0000313" key="19">
    <source>
        <dbReference type="WBParaSite" id="Hba_05824"/>
    </source>
</evidence>
<dbReference type="InterPro" id="IPR049883">
    <property type="entry name" value="NOTCH1_EGF-like"/>
</dbReference>
<feature type="disulfide bond" evidence="13">
    <location>
        <begin position="371"/>
        <end position="389"/>
    </location>
</feature>
<dbReference type="FunFam" id="2.10.25.10:FF:000807">
    <property type="entry name" value="Low-density lipoprotein receptor domain class A"/>
    <property type="match status" value="1"/>
</dbReference>
<dbReference type="PROSITE" id="PS01187">
    <property type="entry name" value="EGF_CA"/>
    <property type="match status" value="1"/>
</dbReference>
<dbReference type="InterPro" id="IPR051221">
    <property type="entry name" value="LDLR-related"/>
</dbReference>
<evidence type="ECO:0000256" key="1">
    <source>
        <dbReference type="ARBA" id="ARBA00004167"/>
    </source>
</evidence>
<dbReference type="PROSITE" id="PS50068">
    <property type="entry name" value="LDLRA_2"/>
    <property type="match status" value="7"/>
</dbReference>
<keyword evidence="6" id="KW-0677">Repeat</keyword>
<keyword evidence="3" id="KW-0254">Endocytosis</keyword>
<dbReference type="Pfam" id="PF00057">
    <property type="entry name" value="Ldl_recept_a"/>
    <property type="match status" value="7"/>
</dbReference>
<feature type="transmembrane region" description="Helical" evidence="15">
    <location>
        <begin position="55"/>
        <end position="74"/>
    </location>
</feature>
<dbReference type="Pfam" id="PF07645">
    <property type="entry name" value="EGF_CA"/>
    <property type="match status" value="1"/>
</dbReference>
<feature type="disulfide bond" evidence="13">
    <location>
        <begin position="452"/>
        <end position="470"/>
    </location>
</feature>
<evidence type="ECO:0000256" key="9">
    <source>
        <dbReference type="ARBA" id="ARBA00023136"/>
    </source>
</evidence>
<dbReference type="GO" id="GO:0016324">
    <property type="term" value="C:apical plasma membrane"/>
    <property type="evidence" value="ECO:0007669"/>
    <property type="project" value="TreeGrafter"/>
</dbReference>
<comment type="caution">
    <text evidence="13">Lacks conserved residue(s) required for the propagation of feature annotation.</text>
</comment>
<evidence type="ECO:0000256" key="5">
    <source>
        <dbReference type="ARBA" id="ARBA00022729"/>
    </source>
</evidence>
<feature type="disulfide bond" evidence="13">
    <location>
        <begin position="244"/>
        <end position="262"/>
    </location>
</feature>
<dbReference type="FunFam" id="4.10.400.10:FF:000105">
    <property type="entry name" value="Lipophorin receptor 1, isoform K"/>
    <property type="match status" value="1"/>
</dbReference>
<evidence type="ECO:0000256" key="13">
    <source>
        <dbReference type="PROSITE-ProRule" id="PRU00124"/>
    </source>
</evidence>
<feature type="disulfide bond" evidence="13">
    <location>
        <begin position="542"/>
        <end position="560"/>
    </location>
</feature>
<feature type="domain" description="EGF-like" evidence="17">
    <location>
        <begin position="620"/>
        <end position="661"/>
    </location>
</feature>
<name>A0A1I7WL12_HETBA</name>
<feature type="disulfide bond" evidence="13">
    <location>
        <begin position="237"/>
        <end position="249"/>
    </location>
</feature>
<keyword evidence="5" id="KW-0732">Signal</keyword>
<evidence type="ECO:0000256" key="7">
    <source>
        <dbReference type="ARBA" id="ARBA00022837"/>
    </source>
</evidence>
<evidence type="ECO:0000313" key="18">
    <source>
        <dbReference type="Proteomes" id="UP000095283"/>
    </source>
</evidence>
<keyword evidence="10 13" id="KW-1015">Disulfide bond</keyword>
<feature type="disulfide bond" evidence="13">
    <location>
        <begin position="410"/>
        <end position="428"/>
    </location>
</feature>
<evidence type="ECO:0000259" key="16">
    <source>
        <dbReference type="SMART" id="SM00179"/>
    </source>
</evidence>
<feature type="disulfide bond" evidence="13">
    <location>
        <begin position="383"/>
        <end position="398"/>
    </location>
</feature>
<dbReference type="InterPro" id="IPR023415">
    <property type="entry name" value="LDLR_class-A_CS"/>
</dbReference>
<dbReference type="PANTHER" id="PTHR22722">
    <property type="entry name" value="LOW-DENSITY LIPOPROTEIN RECEPTOR-RELATED PROTEIN 2-RELATED"/>
    <property type="match status" value="1"/>
</dbReference>
<feature type="disulfide bond" evidence="13">
    <location>
        <begin position="403"/>
        <end position="415"/>
    </location>
</feature>
<evidence type="ECO:0000256" key="8">
    <source>
        <dbReference type="ARBA" id="ARBA00022989"/>
    </source>
</evidence>
<feature type="transmembrane region" description="Helical" evidence="15">
    <location>
        <begin position="23"/>
        <end position="43"/>
    </location>
</feature>
<keyword evidence="11" id="KW-0675">Receptor</keyword>
<dbReference type="SMART" id="SM00179">
    <property type="entry name" value="EGF_CA"/>
    <property type="match status" value="2"/>
</dbReference>
<reference evidence="19" key="1">
    <citation type="submission" date="2016-11" db="UniProtKB">
        <authorList>
            <consortium name="WormBaseParasite"/>
        </authorList>
    </citation>
    <scope>IDENTIFICATION</scope>
</reference>
<feature type="transmembrane region" description="Helical" evidence="15">
    <location>
        <begin position="166"/>
        <end position="189"/>
    </location>
</feature>
<dbReference type="SMART" id="SM00181">
    <property type="entry name" value="EGF"/>
    <property type="match status" value="3"/>
</dbReference>
<dbReference type="Gene3D" id="2.10.25.10">
    <property type="entry name" value="Laminin"/>
    <property type="match status" value="2"/>
</dbReference>
<dbReference type="Gene3D" id="2.120.10.30">
    <property type="entry name" value="TolB, C-terminal domain"/>
    <property type="match status" value="2"/>
</dbReference>
<evidence type="ECO:0000256" key="3">
    <source>
        <dbReference type="ARBA" id="ARBA00022583"/>
    </source>
</evidence>
<feature type="disulfide bond" evidence="13">
    <location>
        <begin position="445"/>
        <end position="457"/>
    </location>
</feature>
<dbReference type="InterPro" id="IPR000742">
    <property type="entry name" value="EGF"/>
</dbReference>
<feature type="disulfide bond" evidence="13">
    <location>
        <begin position="535"/>
        <end position="547"/>
    </location>
</feature>
<feature type="domain" description="EGF-like calcium-binding" evidence="16">
    <location>
        <begin position="617"/>
        <end position="661"/>
    </location>
</feature>
<evidence type="ECO:0000256" key="2">
    <source>
        <dbReference type="ARBA" id="ARBA00022536"/>
    </source>
</evidence>
<dbReference type="InterPro" id="IPR001881">
    <property type="entry name" value="EGF-like_Ca-bd_dom"/>
</dbReference>
<dbReference type="SUPFAM" id="SSF57424">
    <property type="entry name" value="LDL receptor-like module"/>
    <property type="match status" value="7"/>
</dbReference>
<evidence type="ECO:0000256" key="10">
    <source>
        <dbReference type="ARBA" id="ARBA00023157"/>
    </source>
</evidence>
<dbReference type="SUPFAM" id="SSF63825">
    <property type="entry name" value="YWTD domain"/>
    <property type="match status" value="1"/>
</dbReference>
<dbReference type="InterPro" id="IPR000033">
    <property type="entry name" value="LDLR_classB_rpt"/>
</dbReference>
<dbReference type="WBParaSite" id="Hba_05824">
    <property type="protein sequence ID" value="Hba_05824"/>
    <property type="gene ID" value="Hba_05824"/>
</dbReference>
<evidence type="ECO:0000259" key="17">
    <source>
        <dbReference type="SMART" id="SM00181"/>
    </source>
</evidence>
<evidence type="ECO:0000256" key="4">
    <source>
        <dbReference type="ARBA" id="ARBA00022692"/>
    </source>
</evidence>
<feature type="disulfide bond" evidence="13">
    <location>
        <begin position="554"/>
        <end position="569"/>
    </location>
</feature>
<dbReference type="GO" id="GO:0043235">
    <property type="term" value="C:receptor complex"/>
    <property type="evidence" value="ECO:0007669"/>
    <property type="project" value="TreeGrafter"/>
</dbReference>
<proteinExistence type="predicted"/>
<feature type="region of interest" description="Disordered" evidence="14">
    <location>
        <begin position="345"/>
        <end position="366"/>
    </location>
</feature>
<evidence type="ECO:0000256" key="15">
    <source>
        <dbReference type="SAM" id="Phobius"/>
    </source>
</evidence>
<dbReference type="InterPro" id="IPR011042">
    <property type="entry name" value="6-blade_b-propeller_TolB-like"/>
</dbReference>
<protein>
    <submittedName>
        <fullName evidence="19">EGF-like domain-containing protein</fullName>
    </submittedName>
</protein>
<comment type="subcellular location">
    <subcellularLocation>
        <location evidence="1">Membrane</location>
        <topology evidence="1">Single-pass membrane protein</topology>
    </subcellularLocation>
</comment>
<dbReference type="SMART" id="SM00135">
    <property type="entry name" value="LY"/>
    <property type="match status" value="2"/>
</dbReference>
<keyword evidence="4 15" id="KW-0812">Transmembrane</keyword>
<accession>A0A1I7WL12</accession>
<keyword evidence="8 15" id="KW-1133">Transmembrane helix</keyword>
<dbReference type="PRINTS" id="PR00261">
    <property type="entry name" value="LDLRECEPTOR"/>
</dbReference>
<feature type="domain" description="EGF-like" evidence="17">
    <location>
        <begin position="576"/>
        <end position="616"/>
    </location>
</feature>
<dbReference type="GO" id="GO:0042562">
    <property type="term" value="F:hormone binding"/>
    <property type="evidence" value="ECO:0007669"/>
    <property type="project" value="TreeGrafter"/>
</dbReference>
<dbReference type="FunFam" id="4.10.400.10:FF:000002">
    <property type="entry name" value="Low-density lipoprotein receptor-related protein 1"/>
    <property type="match status" value="1"/>
</dbReference>
<dbReference type="PROSITE" id="PS01209">
    <property type="entry name" value="LDLRA_1"/>
    <property type="match status" value="3"/>
</dbReference>
<feature type="domain" description="EGF-like" evidence="17">
    <location>
        <begin position="236"/>
        <end position="291"/>
    </location>
</feature>
<evidence type="ECO:0000256" key="12">
    <source>
        <dbReference type="ARBA" id="ARBA00023180"/>
    </source>
</evidence>
<dbReference type="SMART" id="SM00192">
    <property type="entry name" value="LDLa"/>
    <property type="match status" value="8"/>
</dbReference>
<sequence>MLMIEIYSLLFFLRNLCTWVESIEILCEYIYIYVLFFIIIWLRKMRRCSRWYIRFVNQTTIIHAVITMVVVLTFVSLRLVVMNSAVLVPISLCFLAIIRRVSQTAPNDNLRVAAKMLSAYRSYGTVMVKVTAVMEVMSPEKIFVIHNLFFNLHYNVHMFSLNLNFLGVRICPFIYLFCKVTMIVVMVPMKWSVINHVTLGCSNVQQQENAFQRGSRAMGMMTVVIDLTKQNHCVRNCTAEEFRCSNNKCIAKAWRCDNDDDCGDGSDETPECAQIECRRGWTRCASSYRCIPNWAFCNGQDDCRDNSDENRERCPSCDDIVFKLWKLFLSRRCIPKRWMCDSENDCGDNSDETDESCGGTSRPCSESEFRCNDGKCIPGNKVCDGTVQCSDGLDESQCTLRKCGNGHRQCDDGTCILEHKWCDRKKDCPNASDETNCSKVERRECSPFEFECSNSVCIPRKFMCDGDNDCGDNSDETSSECRSAQCDPPLRYRCAHSRLCLNILQLCNGFNDCGPNDYSDEHLSMCSSFSEYGDCTVEQFKCANGKCINGTLACDRNDDCGDASDEIGCAKKNGKTCESHNDNGGCKHLCTDVRDGYYCHCRDGFQPNPQDPLDCMDIDECAGNNTCTQLCLNTKGSYLCRCHEDYENNVVVGAMTGKDCRAKGDPANVIIAADDELVQLSLHGAGVNRHAAAQADEEDNDLVAVAFDGRRDLQFWIDGHRKSVYRAAVPVGNQSHVGQKLDLDFESLGVTPTALAVDYLTGNLFITTVSDNENAFVSARRKRMSEPVRNPNSGAIYICLSDGRYLKRVIGGHLQLPTAIVTLPSVGRICYADAGLHAKIECADMDGTHREKYSFKQYVYHAGSDRTTIVRDRNTPWAIDVFENHLYWASRETKTLYVQDKFGRGRVAVLNSESFCNRRL</sequence>
<feature type="compositionally biased region" description="Acidic residues" evidence="14">
    <location>
        <begin position="345"/>
        <end position="355"/>
    </location>
</feature>
<dbReference type="FunFam" id="4.10.400.10:FF:000005">
    <property type="entry name" value="low-density lipoprotein receptor-related protein 1B"/>
    <property type="match status" value="1"/>
</dbReference>
<dbReference type="InterPro" id="IPR002172">
    <property type="entry name" value="LDrepeatLR_classA_rpt"/>
</dbReference>
<keyword evidence="9 15" id="KW-0472">Membrane</keyword>
<dbReference type="GO" id="GO:0006898">
    <property type="term" value="P:receptor-mediated endocytosis"/>
    <property type="evidence" value="ECO:0007669"/>
    <property type="project" value="TreeGrafter"/>
</dbReference>